<accession>A0ACB7SZW2</accession>
<dbReference type="Proteomes" id="UP000821845">
    <property type="component" value="Chromosome 2"/>
</dbReference>
<proteinExistence type="predicted"/>
<sequence>MARWDSSADMESALERLKKARLQQRAEEDMKNEARASRSVEADMDGNVFERMFENNNESIMEVKQRYSAGVTIGELIAAFDVVGLEKRREGLTSGPRQQQEENGADSGFSQSPRVKQRDDVTPLAGFYERMRMLNDRQIFTVAAGCGKTFTLRLVMDAYNRYCRNRTISHGDAAVALNGVAVHSAFNIVMTNRREDKGLSSSDLNTFRVVFRDMRCVAVDEVSMLSFGRLIQVDIRLREIRPSRMTEPFGRFHVIFCGDLRQLPRLQEATGQCHDYPEISRRDV</sequence>
<comment type="caution">
    <text evidence="1">The sequence shown here is derived from an EMBL/GenBank/DDBJ whole genome shotgun (WGS) entry which is preliminary data.</text>
</comment>
<keyword evidence="2" id="KW-1185">Reference proteome</keyword>
<protein>
    <submittedName>
        <fullName evidence="1">Uncharacterized protein</fullName>
    </submittedName>
</protein>
<name>A0ACB7SZW2_HYAAI</name>
<gene>
    <name evidence="1" type="ORF">HPB50_026327</name>
</gene>
<evidence type="ECO:0000313" key="1">
    <source>
        <dbReference type="EMBL" id="KAH6940205.1"/>
    </source>
</evidence>
<evidence type="ECO:0000313" key="2">
    <source>
        <dbReference type="Proteomes" id="UP000821845"/>
    </source>
</evidence>
<reference evidence="1" key="1">
    <citation type="submission" date="2020-05" db="EMBL/GenBank/DDBJ databases">
        <title>Large-scale comparative analyses of tick genomes elucidate their genetic diversity and vector capacities.</title>
        <authorList>
            <person name="Jia N."/>
            <person name="Wang J."/>
            <person name="Shi W."/>
            <person name="Du L."/>
            <person name="Sun Y."/>
            <person name="Zhan W."/>
            <person name="Jiang J."/>
            <person name="Wang Q."/>
            <person name="Zhang B."/>
            <person name="Ji P."/>
            <person name="Sakyi L.B."/>
            <person name="Cui X."/>
            <person name="Yuan T."/>
            <person name="Jiang B."/>
            <person name="Yang W."/>
            <person name="Lam T.T.-Y."/>
            <person name="Chang Q."/>
            <person name="Ding S."/>
            <person name="Wang X."/>
            <person name="Zhu J."/>
            <person name="Ruan X."/>
            <person name="Zhao L."/>
            <person name="Wei J."/>
            <person name="Que T."/>
            <person name="Du C."/>
            <person name="Cheng J."/>
            <person name="Dai P."/>
            <person name="Han X."/>
            <person name="Huang E."/>
            <person name="Gao Y."/>
            <person name="Liu J."/>
            <person name="Shao H."/>
            <person name="Ye R."/>
            <person name="Li L."/>
            <person name="Wei W."/>
            <person name="Wang X."/>
            <person name="Wang C."/>
            <person name="Yang T."/>
            <person name="Huo Q."/>
            <person name="Li W."/>
            <person name="Guo W."/>
            <person name="Chen H."/>
            <person name="Zhou L."/>
            <person name="Ni X."/>
            <person name="Tian J."/>
            <person name="Zhou Y."/>
            <person name="Sheng Y."/>
            <person name="Liu T."/>
            <person name="Pan Y."/>
            <person name="Xia L."/>
            <person name="Li J."/>
            <person name="Zhao F."/>
            <person name="Cao W."/>
        </authorList>
    </citation>
    <scope>NUCLEOTIDE SEQUENCE</scope>
    <source>
        <strain evidence="1">Hyas-2018</strain>
    </source>
</reference>
<organism evidence="1 2">
    <name type="scientific">Hyalomma asiaticum</name>
    <name type="common">Tick</name>
    <dbReference type="NCBI Taxonomy" id="266040"/>
    <lineage>
        <taxon>Eukaryota</taxon>
        <taxon>Metazoa</taxon>
        <taxon>Ecdysozoa</taxon>
        <taxon>Arthropoda</taxon>
        <taxon>Chelicerata</taxon>
        <taxon>Arachnida</taxon>
        <taxon>Acari</taxon>
        <taxon>Parasitiformes</taxon>
        <taxon>Ixodida</taxon>
        <taxon>Ixodoidea</taxon>
        <taxon>Ixodidae</taxon>
        <taxon>Hyalomminae</taxon>
        <taxon>Hyalomma</taxon>
    </lineage>
</organism>
<dbReference type="EMBL" id="CM023482">
    <property type="protein sequence ID" value="KAH6940205.1"/>
    <property type="molecule type" value="Genomic_DNA"/>
</dbReference>